<evidence type="ECO:0000256" key="4">
    <source>
        <dbReference type="SAM" id="Phobius"/>
    </source>
</evidence>
<dbReference type="PANTHER" id="PTHR43618:SF13">
    <property type="entry name" value="CHAIN DEHYDROGENASE, PUTATIVE (AFU_ORTHOLOGUE AFUA_1G17650)-RELATED"/>
    <property type="match status" value="1"/>
</dbReference>
<evidence type="ECO:0000256" key="1">
    <source>
        <dbReference type="ARBA" id="ARBA00006484"/>
    </source>
</evidence>
<dbReference type="InParanoid" id="A0A2T3AIR2"/>
<keyword evidence="4" id="KW-0812">Transmembrane</keyword>
<dbReference type="CDD" id="cd05233">
    <property type="entry name" value="SDR_c"/>
    <property type="match status" value="1"/>
</dbReference>
<protein>
    <submittedName>
        <fullName evidence="5">Uncharacterized protein</fullName>
    </submittedName>
</protein>
<feature type="transmembrane region" description="Helical" evidence="4">
    <location>
        <begin position="6"/>
        <end position="27"/>
    </location>
</feature>
<dbReference type="PANTHER" id="PTHR43618">
    <property type="entry name" value="7-ALPHA-HYDROXYSTEROID DEHYDROGENASE"/>
    <property type="match status" value="1"/>
</dbReference>
<reference evidence="5 6" key="1">
    <citation type="journal article" date="2018" name="Mycol. Prog.">
        <title>Coniella lustricola, a new species from submerged detritus.</title>
        <authorList>
            <person name="Raudabaugh D.B."/>
            <person name="Iturriaga T."/>
            <person name="Carver A."/>
            <person name="Mondo S."/>
            <person name="Pangilinan J."/>
            <person name="Lipzen A."/>
            <person name="He G."/>
            <person name="Amirebrahimi M."/>
            <person name="Grigoriev I.V."/>
            <person name="Miller A.N."/>
        </authorList>
    </citation>
    <scope>NUCLEOTIDE SEQUENCE [LARGE SCALE GENOMIC DNA]</scope>
    <source>
        <strain evidence="5 6">B22-T-1</strain>
    </source>
</reference>
<dbReference type="SUPFAM" id="SSF51735">
    <property type="entry name" value="NAD(P)-binding Rossmann-fold domains"/>
    <property type="match status" value="1"/>
</dbReference>
<keyword evidence="3" id="KW-0560">Oxidoreductase</keyword>
<dbReference type="EMBL" id="KZ678384">
    <property type="protein sequence ID" value="PSR99393.1"/>
    <property type="molecule type" value="Genomic_DNA"/>
</dbReference>
<dbReference type="OrthoDB" id="37659at2759"/>
<dbReference type="Gene3D" id="3.40.50.720">
    <property type="entry name" value="NAD(P)-binding Rossmann-like Domain"/>
    <property type="match status" value="1"/>
</dbReference>
<keyword evidence="4" id="KW-1133">Transmembrane helix</keyword>
<dbReference type="InterPro" id="IPR052178">
    <property type="entry name" value="Sec_Metab_Biosynth_SDR"/>
</dbReference>
<proteinExistence type="inferred from homology"/>
<evidence type="ECO:0000313" key="6">
    <source>
        <dbReference type="Proteomes" id="UP000241462"/>
    </source>
</evidence>
<dbReference type="STRING" id="2025994.A0A2T3AIR2"/>
<dbReference type="Pfam" id="PF00106">
    <property type="entry name" value="adh_short"/>
    <property type="match status" value="2"/>
</dbReference>
<gene>
    <name evidence="5" type="ORF">BD289DRAFT_424144</name>
</gene>
<dbReference type="InterPro" id="IPR036291">
    <property type="entry name" value="NAD(P)-bd_dom_sf"/>
</dbReference>
<evidence type="ECO:0000256" key="3">
    <source>
        <dbReference type="ARBA" id="ARBA00023002"/>
    </source>
</evidence>
<dbReference type="Proteomes" id="UP000241462">
    <property type="component" value="Unassembled WGS sequence"/>
</dbReference>
<dbReference type="GO" id="GO:0016491">
    <property type="term" value="F:oxidoreductase activity"/>
    <property type="evidence" value="ECO:0007669"/>
    <property type="project" value="UniProtKB-KW"/>
</dbReference>
<dbReference type="PRINTS" id="PR00081">
    <property type="entry name" value="GDHRDH"/>
</dbReference>
<evidence type="ECO:0000313" key="5">
    <source>
        <dbReference type="EMBL" id="PSR99393.1"/>
    </source>
</evidence>
<dbReference type="InterPro" id="IPR002347">
    <property type="entry name" value="SDR_fam"/>
</dbReference>
<keyword evidence="6" id="KW-1185">Reference proteome</keyword>
<keyword evidence="2" id="KW-0521">NADP</keyword>
<organism evidence="5 6">
    <name type="scientific">Coniella lustricola</name>
    <dbReference type="NCBI Taxonomy" id="2025994"/>
    <lineage>
        <taxon>Eukaryota</taxon>
        <taxon>Fungi</taxon>
        <taxon>Dikarya</taxon>
        <taxon>Ascomycota</taxon>
        <taxon>Pezizomycotina</taxon>
        <taxon>Sordariomycetes</taxon>
        <taxon>Sordariomycetidae</taxon>
        <taxon>Diaporthales</taxon>
        <taxon>Schizoparmaceae</taxon>
        <taxon>Coniella</taxon>
    </lineage>
</organism>
<comment type="similarity">
    <text evidence="1">Belongs to the short-chain dehydrogenases/reductases (SDR) family.</text>
</comment>
<sequence length="266" mass="28678">MPPANPPIALVTAGSAGLGAAVALLFARTGMRVVINYHGDSQRANDLVRQLQAASPLSLRPGRTDFHAIKADLSLRPEIQRLVGETVAIMCPPPSGVAEGYATMTDQQQQQKQHLDVVFSNGGWTQMRDLMDLDDNLVDEDWDKCFTMNVKSHLWLMHAARPYLEASYDSDSNGNGAASFITTASLAGVQPSGSSLAYSVTKAAQLHLARALAKIAAPKVRVNSVSPGLLMTVRFFLFVFWNAVVGWFNLLAYVACICVSGMGLEV</sequence>
<feature type="transmembrane region" description="Helical" evidence="4">
    <location>
        <begin position="235"/>
        <end position="264"/>
    </location>
</feature>
<keyword evidence="4" id="KW-0472">Membrane</keyword>
<evidence type="ECO:0000256" key="2">
    <source>
        <dbReference type="ARBA" id="ARBA00022857"/>
    </source>
</evidence>
<name>A0A2T3AIR2_9PEZI</name>
<accession>A0A2T3AIR2</accession>
<dbReference type="AlphaFoldDB" id="A0A2T3AIR2"/>